<evidence type="ECO:0000256" key="1">
    <source>
        <dbReference type="SAM" id="Phobius"/>
    </source>
</evidence>
<keyword evidence="3" id="KW-1185">Reference proteome</keyword>
<keyword evidence="1" id="KW-0472">Membrane</keyword>
<reference evidence="2 3" key="1">
    <citation type="journal article" date="2019" name="Int. J. Syst. Evol. Microbiol.">
        <title>The Global Catalogue of Microorganisms (GCM) 10K type strain sequencing project: providing services to taxonomists for standard genome sequencing and annotation.</title>
        <authorList>
            <consortium name="The Broad Institute Genomics Platform"/>
            <consortium name="The Broad Institute Genome Sequencing Center for Infectious Disease"/>
            <person name="Wu L."/>
            <person name="Ma J."/>
        </authorList>
    </citation>
    <scope>NUCLEOTIDE SEQUENCE [LARGE SCALE GENOMIC DNA]</scope>
    <source>
        <strain evidence="2 3">DSM 29988</strain>
    </source>
</reference>
<dbReference type="Pfam" id="PF26072">
    <property type="entry name" value="DUF8029"/>
    <property type="match status" value="1"/>
</dbReference>
<feature type="transmembrane region" description="Helical" evidence="1">
    <location>
        <begin position="49"/>
        <end position="67"/>
    </location>
</feature>
<proteinExistence type="predicted"/>
<dbReference type="Proteomes" id="UP001596481">
    <property type="component" value="Unassembled WGS sequence"/>
</dbReference>
<evidence type="ECO:0008006" key="4">
    <source>
        <dbReference type="Google" id="ProtNLM"/>
    </source>
</evidence>
<feature type="transmembrane region" description="Helical" evidence="1">
    <location>
        <begin position="25"/>
        <end position="42"/>
    </location>
</feature>
<name>A0ABD5ZAV4_9EURY</name>
<organism evidence="2 3">
    <name type="scientific">Haloferax namakaokahaiae</name>
    <dbReference type="NCBI Taxonomy" id="1748331"/>
    <lineage>
        <taxon>Archaea</taxon>
        <taxon>Methanobacteriati</taxon>
        <taxon>Methanobacteriota</taxon>
        <taxon>Stenosarchaea group</taxon>
        <taxon>Halobacteria</taxon>
        <taxon>Halobacteriales</taxon>
        <taxon>Haloferacaceae</taxon>
        <taxon>Haloferax</taxon>
    </lineage>
</organism>
<dbReference type="EMBL" id="JBHTAA010000001">
    <property type="protein sequence ID" value="MFC7202303.1"/>
    <property type="molecule type" value="Genomic_DNA"/>
</dbReference>
<dbReference type="InterPro" id="IPR058342">
    <property type="entry name" value="DUF8029"/>
</dbReference>
<dbReference type="AlphaFoldDB" id="A0ABD5ZAV4"/>
<gene>
    <name evidence="2" type="ORF">ACFQJC_02155</name>
</gene>
<evidence type="ECO:0000313" key="3">
    <source>
        <dbReference type="Proteomes" id="UP001596481"/>
    </source>
</evidence>
<keyword evidence="1" id="KW-0812">Transmembrane</keyword>
<comment type="caution">
    <text evidence="2">The sequence shown here is derived from an EMBL/GenBank/DDBJ whole genome shotgun (WGS) entry which is preliminary data.</text>
</comment>
<dbReference type="RefSeq" id="WP_390221603.1">
    <property type="nucleotide sequence ID" value="NZ_JBHTAA010000001.1"/>
</dbReference>
<sequence>MALLPLLFVFLQIEGLLGSPLGQLLAVIVGIGVVVLVGRVFLKVAWRLVTIAAVIVGALLLLSFLGINVL</sequence>
<evidence type="ECO:0000313" key="2">
    <source>
        <dbReference type="EMBL" id="MFC7202303.1"/>
    </source>
</evidence>
<protein>
    <recommendedName>
        <fullName evidence="4">Major facilitator superfamily (MFS) profile domain-containing protein</fullName>
    </recommendedName>
</protein>
<keyword evidence="1" id="KW-1133">Transmembrane helix</keyword>
<accession>A0ABD5ZAV4</accession>